<feature type="region of interest" description="Disordered" evidence="1">
    <location>
        <begin position="1"/>
        <end position="27"/>
    </location>
</feature>
<feature type="compositionally biased region" description="Basic residues" evidence="1">
    <location>
        <begin position="12"/>
        <end position="26"/>
    </location>
</feature>
<evidence type="ECO:0000313" key="4">
    <source>
        <dbReference type="Proteomes" id="UP000275385"/>
    </source>
</evidence>
<sequence length="275" mass="30582">MSAGDGEWQVAARKRGKGRTTHRNTRRAAFLEESAEGPIRSTGSSLSIPDVRADHERACKAWRESHAAEKLQTIISDNVAHHAAIETAVCLGLGSFDPGPERSNWQRCAHVQLEAFLMAVKVLEKHSGRKIKCYAQEPLFLPVDKEYLQTLDVEPVETPQAYRYISGNTFLYGIHLPHKVWLSLLQGSLPGLCIGTSLAGLEETLVVADEQKRELIQKIIGMVRVMDAASDMYAFPEIAGDHTFSSTDIYWAKAKDGGGDVEMKRLEMLLHRTEL</sequence>
<proteinExistence type="predicted"/>
<dbReference type="PANTHER" id="PTHR42080:SF1">
    <property type="entry name" value="SRR1-LIKE DOMAIN-CONTAINING PROTEIN"/>
    <property type="match status" value="1"/>
</dbReference>
<evidence type="ECO:0000256" key="1">
    <source>
        <dbReference type="SAM" id="MobiDB-lite"/>
    </source>
</evidence>
<dbReference type="InterPro" id="IPR012942">
    <property type="entry name" value="SRR1-like"/>
</dbReference>
<protein>
    <recommendedName>
        <fullName evidence="2">SRR1-like domain-containing protein</fullName>
    </recommendedName>
</protein>
<accession>A0A420Y3X8</accession>
<organism evidence="3 4">
    <name type="scientific">Coniochaeta pulveracea</name>
    <dbReference type="NCBI Taxonomy" id="177199"/>
    <lineage>
        <taxon>Eukaryota</taxon>
        <taxon>Fungi</taxon>
        <taxon>Dikarya</taxon>
        <taxon>Ascomycota</taxon>
        <taxon>Pezizomycotina</taxon>
        <taxon>Sordariomycetes</taxon>
        <taxon>Sordariomycetidae</taxon>
        <taxon>Coniochaetales</taxon>
        <taxon>Coniochaetaceae</taxon>
        <taxon>Coniochaeta</taxon>
    </lineage>
</organism>
<dbReference type="Pfam" id="PF07985">
    <property type="entry name" value="SRR1"/>
    <property type="match status" value="1"/>
</dbReference>
<feature type="domain" description="SRR1-like" evidence="2">
    <location>
        <begin position="79"/>
        <end position="251"/>
    </location>
</feature>
<gene>
    <name evidence="3" type="ORF">DL546_003102</name>
</gene>
<evidence type="ECO:0000313" key="3">
    <source>
        <dbReference type="EMBL" id="RKU42579.1"/>
    </source>
</evidence>
<comment type="caution">
    <text evidence="3">The sequence shown here is derived from an EMBL/GenBank/DDBJ whole genome shotgun (WGS) entry which is preliminary data.</text>
</comment>
<dbReference type="EMBL" id="QVQW01000054">
    <property type="protein sequence ID" value="RKU42579.1"/>
    <property type="molecule type" value="Genomic_DNA"/>
</dbReference>
<reference evidence="3 4" key="1">
    <citation type="submission" date="2018-08" db="EMBL/GenBank/DDBJ databases">
        <title>Draft genome of the lignicolous fungus Coniochaeta pulveracea.</title>
        <authorList>
            <person name="Borstlap C.J."/>
            <person name="De Witt R.N."/>
            <person name="Botha A."/>
            <person name="Volschenk H."/>
        </authorList>
    </citation>
    <scope>NUCLEOTIDE SEQUENCE [LARGE SCALE GENOMIC DNA]</scope>
    <source>
        <strain evidence="3 4">CAB683</strain>
    </source>
</reference>
<dbReference type="AlphaFoldDB" id="A0A420Y3X8"/>
<dbReference type="PANTHER" id="PTHR42080">
    <property type="entry name" value="SRR1 DOMAIN-CONTAINING PROTEIN"/>
    <property type="match status" value="1"/>
</dbReference>
<dbReference type="OrthoDB" id="5318346at2759"/>
<evidence type="ECO:0000259" key="2">
    <source>
        <dbReference type="Pfam" id="PF07985"/>
    </source>
</evidence>
<dbReference type="Proteomes" id="UP000275385">
    <property type="component" value="Unassembled WGS sequence"/>
</dbReference>
<name>A0A420Y3X8_9PEZI</name>
<keyword evidence="4" id="KW-1185">Reference proteome</keyword>